<dbReference type="InterPro" id="IPR011642">
    <property type="entry name" value="Gate_dom"/>
</dbReference>
<comment type="function">
    <text evidence="16">Probable transporter of a GTP-driven Fe(2+) uptake system.</text>
</comment>
<keyword evidence="15" id="KW-0460">Magnesium</keyword>
<comment type="subcellular location">
    <subcellularLocation>
        <location evidence="1 16">Cell inner membrane</location>
        <topology evidence="1 16">Multi-pass membrane protein</topology>
    </subcellularLocation>
</comment>
<feature type="binding site" evidence="15">
    <location>
        <position position="23"/>
    </location>
    <ligand>
        <name>Mg(2+)</name>
        <dbReference type="ChEBI" id="CHEBI:18420"/>
        <label>2</label>
    </ligand>
</feature>
<feature type="transmembrane region" description="Helical" evidence="16">
    <location>
        <begin position="432"/>
        <end position="459"/>
    </location>
</feature>
<keyword evidence="6 16" id="KW-0812">Transmembrane</keyword>
<proteinExistence type="inferred from homology"/>
<accession>A0A7C4RU88</accession>
<dbReference type="GO" id="GO:0005525">
    <property type="term" value="F:GTP binding"/>
    <property type="evidence" value="ECO:0007669"/>
    <property type="project" value="UniProtKB-KW"/>
</dbReference>
<feature type="binding site" evidence="14">
    <location>
        <begin position="12"/>
        <end position="19"/>
    </location>
    <ligand>
        <name>GTP</name>
        <dbReference type="ChEBI" id="CHEBI:37565"/>
        <label>1</label>
    </ligand>
</feature>
<feature type="domain" description="FeoB-type G" evidence="17">
    <location>
        <begin position="5"/>
        <end position="167"/>
    </location>
</feature>
<keyword evidence="3" id="KW-1003">Cell membrane</keyword>
<keyword evidence="7 14" id="KW-0547">Nucleotide-binding</keyword>
<evidence type="ECO:0000256" key="1">
    <source>
        <dbReference type="ARBA" id="ARBA00004429"/>
    </source>
</evidence>
<dbReference type="CDD" id="cd01879">
    <property type="entry name" value="FeoB"/>
    <property type="match status" value="1"/>
</dbReference>
<dbReference type="Pfam" id="PF07670">
    <property type="entry name" value="Gate"/>
    <property type="match status" value="2"/>
</dbReference>
<evidence type="ECO:0000256" key="3">
    <source>
        <dbReference type="ARBA" id="ARBA00022475"/>
    </source>
</evidence>
<dbReference type="GO" id="GO:0005886">
    <property type="term" value="C:plasma membrane"/>
    <property type="evidence" value="ECO:0007669"/>
    <property type="project" value="UniProtKB-SubCell"/>
</dbReference>
<evidence type="ECO:0000256" key="11">
    <source>
        <dbReference type="ARBA" id="ARBA00023134"/>
    </source>
</evidence>
<dbReference type="SUPFAM" id="SSF52540">
    <property type="entry name" value="P-loop containing nucleoside triphosphate hydrolases"/>
    <property type="match status" value="1"/>
</dbReference>
<evidence type="ECO:0000256" key="13">
    <source>
        <dbReference type="NCBIfam" id="TIGR00437"/>
    </source>
</evidence>
<dbReference type="InterPro" id="IPR011640">
    <property type="entry name" value="Fe2_transport_prot_B_C"/>
</dbReference>
<keyword evidence="5" id="KW-0997">Cell inner membrane</keyword>
<keyword evidence="8 16" id="KW-1133">Transmembrane helix</keyword>
<keyword evidence="2 16" id="KW-0813">Transport</keyword>
<evidence type="ECO:0000256" key="4">
    <source>
        <dbReference type="ARBA" id="ARBA00022496"/>
    </source>
</evidence>
<dbReference type="PRINTS" id="PR00326">
    <property type="entry name" value="GTP1OBG"/>
</dbReference>
<dbReference type="Gene3D" id="3.40.50.300">
    <property type="entry name" value="P-loop containing nucleotide triphosphate hydrolases"/>
    <property type="match status" value="1"/>
</dbReference>
<dbReference type="InterPro" id="IPR050860">
    <property type="entry name" value="FeoB_GTPase"/>
</dbReference>
<dbReference type="PROSITE" id="PS51711">
    <property type="entry name" value="G_FEOB"/>
    <property type="match status" value="1"/>
</dbReference>
<dbReference type="InterPro" id="IPR041069">
    <property type="entry name" value="FeoB_Cyto"/>
</dbReference>
<dbReference type="GO" id="GO:0015093">
    <property type="term" value="F:ferrous iron transmembrane transporter activity"/>
    <property type="evidence" value="ECO:0007669"/>
    <property type="project" value="UniProtKB-UniRule"/>
</dbReference>
<feature type="binding site" evidence="15">
    <location>
        <position position="27"/>
    </location>
    <ligand>
        <name>Mg(2+)</name>
        <dbReference type="ChEBI" id="CHEBI:18420"/>
        <label>2</label>
    </ligand>
</feature>
<evidence type="ECO:0000256" key="12">
    <source>
        <dbReference type="ARBA" id="ARBA00023136"/>
    </source>
</evidence>
<feature type="transmembrane region" description="Helical" evidence="16">
    <location>
        <begin position="465"/>
        <end position="484"/>
    </location>
</feature>
<dbReference type="PANTHER" id="PTHR43185">
    <property type="entry name" value="FERROUS IRON TRANSPORT PROTEIN B"/>
    <property type="match status" value="1"/>
</dbReference>
<gene>
    <name evidence="18" type="primary">feoB</name>
    <name evidence="18" type="ORF">ENS29_15995</name>
</gene>
<evidence type="ECO:0000256" key="5">
    <source>
        <dbReference type="ARBA" id="ARBA00022519"/>
    </source>
</evidence>
<keyword evidence="4 16" id="KW-0410">Iron transport</keyword>
<keyword evidence="10" id="KW-0406">Ion transport</keyword>
<dbReference type="GO" id="GO:0046872">
    <property type="term" value="F:metal ion binding"/>
    <property type="evidence" value="ECO:0007669"/>
    <property type="project" value="UniProtKB-KW"/>
</dbReference>
<feature type="binding site" evidence="14">
    <location>
        <begin position="37"/>
        <end position="41"/>
    </location>
    <ligand>
        <name>GTP</name>
        <dbReference type="ChEBI" id="CHEBI:37565"/>
        <label>1</label>
    </ligand>
</feature>
<sequence length="715" mass="80185">MNPSVITIALAGNPNSGKTTMFNNMTGAHQKVGNWPGVTVEKKEGRLQRQGIELRIVDLPGTYSLTPFSIEEIVARNFVLEEHPDVVIDIIDASNLERSLYLATQLREIDCRVLFALNMADMAQARGMKIDAEKLSELLDVPVVFTVGNRGEGVEELLDRAIELARQPFREPKGRRVRYSPDIESAIERVQRWLIENGSGRIPYAPRWTAVKLLENDAVVRKNVFAALDAPELRETLESLINEERAYIEDRYDDDPEIVMTDERYGFIAGIVKEVVSVSTRKRVDISRNIDRVLTNRFLGFPIFIFLIWAMFELTYSVGEIPKGWIEAGVDLLKTLFERQLADGWFKELVVNGIISGVGSVVVFLPNILILFLCISLFEDTGYMARAAFLMDKIMHMVGLHGKSFIPMLMGFGCNVPAIMAARTLESEKDRILTILITPFMSCSARLPIYIVIAGAFFADKAGTVIFGIYLVGILLSIVTGRLLRTTLLRGQDAPFVMELPPYRVPMMKSVLIHMWERSKMFLKKMGNVILIGSIIVWALSAFPRMPQPAIEPMDAEPKAMTQAVTPEVDRDIAERAEAQHKILQTEQSYMGRIGKWIEPVFLPIGIDWRGSVALMSGFVAKEIVVSTLGILYAYGDDTDAEALSRTLAASGMTKLSALSFMLFVLIYVPCLATVAAIRRETGSARWMIFSMVYSSIMAWIIAFLVYQTGRWMGF</sequence>
<dbReference type="NCBIfam" id="TIGR00437">
    <property type="entry name" value="feoB"/>
    <property type="match status" value="1"/>
</dbReference>
<dbReference type="EMBL" id="DSUH01000368">
    <property type="protein sequence ID" value="HGU34326.1"/>
    <property type="molecule type" value="Genomic_DNA"/>
</dbReference>
<protein>
    <recommendedName>
        <fullName evidence="13 16">Ferrous iron transport protein B</fullName>
    </recommendedName>
</protein>
<dbReference type="InterPro" id="IPR003373">
    <property type="entry name" value="Fe2_transport_prot-B"/>
</dbReference>
<keyword evidence="11 14" id="KW-0342">GTP-binding</keyword>
<evidence type="ECO:0000259" key="17">
    <source>
        <dbReference type="PROSITE" id="PS51711"/>
    </source>
</evidence>
<evidence type="ECO:0000256" key="15">
    <source>
        <dbReference type="PIRSR" id="PIRSR603373-2"/>
    </source>
</evidence>
<dbReference type="InterPro" id="IPR030389">
    <property type="entry name" value="G_FEOB_dom"/>
</dbReference>
<feature type="binding site" evidence="15">
    <location>
        <position position="26"/>
    </location>
    <ligand>
        <name>Mg(2+)</name>
        <dbReference type="ChEBI" id="CHEBI:18420"/>
        <label>2</label>
    </ligand>
</feature>
<evidence type="ECO:0000256" key="2">
    <source>
        <dbReference type="ARBA" id="ARBA00022448"/>
    </source>
</evidence>
<dbReference type="Pfam" id="PF17910">
    <property type="entry name" value="FeoB_Cyto"/>
    <property type="match status" value="1"/>
</dbReference>
<feature type="transmembrane region" description="Helical" evidence="16">
    <location>
        <begin position="349"/>
        <end position="378"/>
    </location>
</feature>
<evidence type="ECO:0000256" key="6">
    <source>
        <dbReference type="ARBA" id="ARBA00022692"/>
    </source>
</evidence>
<dbReference type="AlphaFoldDB" id="A0A7C4RU88"/>
<dbReference type="InterPro" id="IPR027417">
    <property type="entry name" value="P-loop_NTPase"/>
</dbReference>
<keyword evidence="12 16" id="KW-0472">Membrane</keyword>
<feature type="binding site" evidence="14">
    <location>
        <begin position="58"/>
        <end position="61"/>
    </location>
    <ligand>
        <name>GTP</name>
        <dbReference type="ChEBI" id="CHEBI:37565"/>
        <label>1</label>
    </ligand>
</feature>
<feature type="binding site" evidence="14">
    <location>
        <begin position="118"/>
        <end position="121"/>
    </location>
    <ligand>
        <name>GTP</name>
        <dbReference type="ChEBI" id="CHEBI:37565"/>
        <label>1</label>
    </ligand>
</feature>
<feature type="transmembrane region" description="Helical" evidence="16">
    <location>
        <begin position="684"/>
        <end position="707"/>
    </location>
</feature>
<keyword evidence="9 16" id="KW-0408">Iron</keyword>
<comment type="caution">
    <text evidence="18">The sequence shown here is derived from an EMBL/GenBank/DDBJ whole genome shotgun (WGS) entry which is preliminary data.</text>
</comment>
<name>A0A7C4RU88_9BACT</name>
<evidence type="ECO:0000256" key="9">
    <source>
        <dbReference type="ARBA" id="ARBA00023004"/>
    </source>
</evidence>
<feature type="transmembrane region" description="Helical" evidence="16">
    <location>
        <begin position="613"/>
        <end position="635"/>
    </location>
</feature>
<dbReference type="Gene3D" id="1.10.287.1770">
    <property type="match status" value="1"/>
</dbReference>
<dbReference type="PANTHER" id="PTHR43185:SF1">
    <property type="entry name" value="FE(2+) TRANSPORTER FEOB"/>
    <property type="match status" value="1"/>
</dbReference>
<evidence type="ECO:0000256" key="10">
    <source>
        <dbReference type="ARBA" id="ARBA00023065"/>
    </source>
</evidence>
<feature type="transmembrane region" description="Helical" evidence="16">
    <location>
        <begin position="526"/>
        <end position="544"/>
    </location>
</feature>
<feature type="transmembrane region" description="Helical" evidence="16">
    <location>
        <begin position="656"/>
        <end position="678"/>
    </location>
</feature>
<evidence type="ECO:0000256" key="16">
    <source>
        <dbReference type="RuleBase" id="RU362098"/>
    </source>
</evidence>
<feature type="transmembrane region" description="Helical" evidence="16">
    <location>
        <begin position="298"/>
        <end position="316"/>
    </location>
</feature>
<dbReference type="InterPro" id="IPR006073">
    <property type="entry name" value="GTP-bd"/>
</dbReference>
<evidence type="ECO:0000256" key="8">
    <source>
        <dbReference type="ARBA" id="ARBA00022989"/>
    </source>
</evidence>
<organism evidence="18">
    <name type="scientific">Desulfatirhabdium butyrativorans</name>
    <dbReference type="NCBI Taxonomy" id="340467"/>
    <lineage>
        <taxon>Bacteria</taxon>
        <taxon>Pseudomonadati</taxon>
        <taxon>Thermodesulfobacteriota</taxon>
        <taxon>Desulfobacteria</taxon>
        <taxon>Desulfobacterales</taxon>
        <taxon>Desulfatirhabdiaceae</taxon>
        <taxon>Desulfatirhabdium</taxon>
    </lineage>
</organism>
<evidence type="ECO:0000313" key="18">
    <source>
        <dbReference type="EMBL" id="HGU34326.1"/>
    </source>
</evidence>
<reference evidence="18" key="1">
    <citation type="journal article" date="2020" name="mSystems">
        <title>Genome- and Community-Level Interaction Insights into Carbon Utilization and Element Cycling Functions of Hydrothermarchaeota in Hydrothermal Sediment.</title>
        <authorList>
            <person name="Zhou Z."/>
            <person name="Liu Y."/>
            <person name="Xu W."/>
            <person name="Pan J."/>
            <person name="Luo Z.H."/>
            <person name="Li M."/>
        </authorList>
    </citation>
    <scope>NUCLEOTIDE SEQUENCE [LARGE SCALE GENOMIC DNA]</scope>
    <source>
        <strain evidence="18">SpSt-477</strain>
    </source>
</reference>
<keyword evidence="15" id="KW-0479">Metal-binding</keyword>
<evidence type="ECO:0000256" key="14">
    <source>
        <dbReference type="PIRSR" id="PIRSR603373-1"/>
    </source>
</evidence>
<dbReference type="Pfam" id="PF02421">
    <property type="entry name" value="FeoB_N"/>
    <property type="match status" value="1"/>
</dbReference>
<dbReference type="Pfam" id="PF07664">
    <property type="entry name" value="FeoB_C"/>
    <property type="match status" value="1"/>
</dbReference>
<dbReference type="FunFam" id="3.40.50.300:FF:000426">
    <property type="entry name" value="Ferrous iron transport protein B"/>
    <property type="match status" value="1"/>
</dbReference>
<comment type="similarity">
    <text evidence="16">Belongs to the TRAFAC class TrmE-Era-EngA-EngB-Septin-like GTPase superfamily. FeoB GTPase (TC 9.A.8) family.</text>
</comment>
<evidence type="ECO:0000256" key="7">
    <source>
        <dbReference type="ARBA" id="ARBA00022741"/>
    </source>
</evidence>